<evidence type="ECO:0000259" key="8">
    <source>
        <dbReference type="Pfam" id="PF00296"/>
    </source>
</evidence>
<dbReference type="Proteomes" id="UP000490800">
    <property type="component" value="Unassembled WGS sequence"/>
</dbReference>
<dbReference type="NCBIfam" id="TIGR03565">
    <property type="entry name" value="alk_sulf_monoox"/>
    <property type="match status" value="1"/>
</dbReference>
<dbReference type="NCBIfam" id="NF001939">
    <property type="entry name" value="PRK00719.1"/>
    <property type="match status" value="1"/>
</dbReference>
<dbReference type="InterPro" id="IPR036661">
    <property type="entry name" value="Luciferase-like_sf"/>
</dbReference>
<organism evidence="9 10">
    <name type="scientific">Paenibacillus lutrae</name>
    <dbReference type="NCBI Taxonomy" id="2078573"/>
    <lineage>
        <taxon>Bacteria</taxon>
        <taxon>Bacillati</taxon>
        <taxon>Bacillota</taxon>
        <taxon>Bacilli</taxon>
        <taxon>Bacillales</taxon>
        <taxon>Paenibacillaceae</taxon>
        <taxon>Paenibacillus</taxon>
    </lineage>
</organism>
<name>A0A7X3JZ14_9BACL</name>
<evidence type="ECO:0000256" key="4">
    <source>
        <dbReference type="ARBA" id="ARBA00022643"/>
    </source>
</evidence>
<evidence type="ECO:0000256" key="2">
    <source>
        <dbReference type="ARBA" id="ARBA00012113"/>
    </source>
</evidence>
<protein>
    <recommendedName>
        <fullName evidence="2 7">Alkanesulfonate monooxygenase</fullName>
        <ecNumber evidence="2 7">1.14.14.5</ecNumber>
    </recommendedName>
    <alternativeName>
        <fullName evidence="7">FMNH2-dependent aliphatic sulfonate monooxygenase</fullName>
    </alternativeName>
</protein>
<dbReference type="PANTHER" id="PTHR42847:SF4">
    <property type="entry name" value="ALKANESULFONATE MONOOXYGENASE-RELATED"/>
    <property type="match status" value="1"/>
</dbReference>
<comment type="catalytic activity">
    <reaction evidence="7">
        <text>an alkanesulfonate + FMNH2 + O2 = an aldehyde + FMN + sulfite + H2O + 2 H(+)</text>
        <dbReference type="Rhea" id="RHEA:23064"/>
        <dbReference type="ChEBI" id="CHEBI:15377"/>
        <dbReference type="ChEBI" id="CHEBI:15378"/>
        <dbReference type="ChEBI" id="CHEBI:15379"/>
        <dbReference type="ChEBI" id="CHEBI:17359"/>
        <dbReference type="ChEBI" id="CHEBI:17478"/>
        <dbReference type="ChEBI" id="CHEBI:57618"/>
        <dbReference type="ChEBI" id="CHEBI:58210"/>
        <dbReference type="ChEBI" id="CHEBI:134249"/>
        <dbReference type="EC" id="1.14.14.5"/>
    </reaction>
</comment>
<reference evidence="9 10" key="1">
    <citation type="journal article" date="2019" name="Microorganisms">
        <title>Paenibacillus lutrae sp. nov., A Chitinolytic Species Isolated from A River Otter in Castril Natural Park, Granada, Spain.</title>
        <authorList>
            <person name="Rodriguez M."/>
            <person name="Reina J.C."/>
            <person name="Bejar V."/>
            <person name="Llamas I."/>
        </authorList>
    </citation>
    <scope>NUCLEOTIDE SEQUENCE [LARGE SCALE GENOMIC DNA]</scope>
    <source>
        <strain evidence="9 10">N10</strain>
    </source>
</reference>
<dbReference type="SUPFAM" id="SSF51679">
    <property type="entry name" value="Bacterial luciferase-like"/>
    <property type="match status" value="1"/>
</dbReference>
<keyword evidence="10" id="KW-1185">Reference proteome</keyword>
<dbReference type="RefSeq" id="WP_157334806.1">
    <property type="nucleotide sequence ID" value="NZ_RHLK01000003.1"/>
</dbReference>
<dbReference type="InterPro" id="IPR011251">
    <property type="entry name" value="Luciferase-like_dom"/>
</dbReference>
<evidence type="ECO:0000256" key="3">
    <source>
        <dbReference type="ARBA" id="ARBA00022630"/>
    </source>
</evidence>
<comment type="caution">
    <text evidence="9">The sequence shown here is derived from an EMBL/GenBank/DDBJ whole genome shotgun (WGS) entry which is preliminary data.</text>
</comment>
<dbReference type="EC" id="1.14.14.5" evidence="2 7"/>
<dbReference type="GO" id="GO:0008726">
    <property type="term" value="F:alkanesulfonate monooxygenase activity"/>
    <property type="evidence" value="ECO:0007669"/>
    <property type="project" value="UniProtKB-UniRule"/>
</dbReference>
<dbReference type="InterPro" id="IPR050172">
    <property type="entry name" value="SsuD_RutA_monooxygenase"/>
</dbReference>
<feature type="domain" description="Luciferase-like" evidence="8">
    <location>
        <begin position="1"/>
        <end position="323"/>
    </location>
</feature>
<keyword evidence="5 7" id="KW-0560">Oxidoreductase</keyword>
<dbReference type="GO" id="GO:0046306">
    <property type="term" value="P:alkanesulfonate catabolic process"/>
    <property type="evidence" value="ECO:0007669"/>
    <property type="project" value="TreeGrafter"/>
</dbReference>
<evidence type="ECO:0000256" key="1">
    <source>
        <dbReference type="ARBA" id="ARBA00007044"/>
    </source>
</evidence>
<dbReference type="Gene3D" id="3.20.20.30">
    <property type="entry name" value="Luciferase-like domain"/>
    <property type="match status" value="1"/>
</dbReference>
<proteinExistence type="inferred from homology"/>
<dbReference type="EMBL" id="RHLK01000003">
    <property type="protein sequence ID" value="MVO99708.1"/>
    <property type="molecule type" value="Genomic_DNA"/>
</dbReference>
<evidence type="ECO:0000313" key="9">
    <source>
        <dbReference type="EMBL" id="MVO99708.1"/>
    </source>
</evidence>
<dbReference type="HAMAP" id="MF_01229">
    <property type="entry name" value="Alkanesulf_monooxygen"/>
    <property type="match status" value="1"/>
</dbReference>
<sequence>MKVFWFIPTHGDGRYLGTSQGARAVDLPYMEQIATAADRLGYDGVLIPTGTSCEDPWVIASALVPATKRLKFLVALRPGLTSPTLAARMSSTLDRISGGRLLLNVVAGGDPVELAGDGLFLDHTSRYELTGEFLDVWRREVSGENVTFEGKHIHVEGGHILYPSIQEPHPPLWFGGSSAAGHKVAAEHAEVYLTWGEPPAEVAKKIAEMRRLAAEQGREIKFGIRLHVIVRETEEEAWEAANDLIRHLDEETIAAAQRIFDRFDSVGQKRMAKLHSGSKDNLEISPNLWAGIGLVRGGAGTALVGSPEIVAERMKEYADLGIETFIFSGYPHLEEAYRVAELLFPLLPLEQRIESAGPTSISPFGEIIANNVRPTPKASAH</sequence>
<dbReference type="PANTHER" id="PTHR42847">
    <property type="entry name" value="ALKANESULFONATE MONOOXYGENASE"/>
    <property type="match status" value="1"/>
</dbReference>
<dbReference type="OrthoDB" id="9814695at2"/>
<evidence type="ECO:0000313" key="10">
    <source>
        <dbReference type="Proteomes" id="UP000490800"/>
    </source>
</evidence>
<dbReference type="AlphaFoldDB" id="A0A7X3JZ14"/>
<comment type="function">
    <text evidence="7">Catalyzes the desulfonation of aliphatic sulfonates.</text>
</comment>
<gene>
    <name evidence="7 9" type="primary">ssuD</name>
    <name evidence="9" type="ORF">EDM21_09210</name>
</gene>
<comment type="similarity">
    <text evidence="1 7">Belongs to the SsuD family.</text>
</comment>
<dbReference type="CDD" id="cd01094">
    <property type="entry name" value="Alkanesulfonate_monoxygenase"/>
    <property type="match status" value="1"/>
</dbReference>
<keyword evidence="6 7" id="KW-0503">Monooxygenase</keyword>
<dbReference type="Pfam" id="PF00296">
    <property type="entry name" value="Bac_luciferase"/>
    <property type="match status" value="1"/>
</dbReference>
<keyword evidence="4 7" id="KW-0288">FMN</keyword>
<dbReference type="InterPro" id="IPR019911">
    <property type="entry name" value="Alkanesulphonate_mOase_FMN-dep"/>
</dbReference>
<keyword evidence="3 7" id="KW-0285">Flavoprotein</keyword>
<evidence type="ECO:0000256" key="6">
    <source>
        <dbReference type="ARBA" id="ARBA00023033"/>
    </source>
</evidence>
<evidence type="ECO:0000256" key="7">
    <source>
        <dbReference type="HAMAP-Rule" id="MF_01229"/>
    </source>
</evidence>
<accession>A0A7X3JZ14</accession>
<evidence type="ECO:0000256" key="5">
    <source>
        <dbReference type="ARBA" id="ARBA00023002"/>
    </source>
</evidence>